<name>A0A7J7I5X6_CAMSI</name>
<evidence type="ECO:0000313" key="7">
    <source>
        <dbReference type="EMBL" id="KAF5959804.1"/>
    </source>
</evidence>
<dbReference type="Gene3D" id="1.25.10.10">
    <property type="entry name" value="Leucine-rich Repeat Variant"/>
    <property type="match status" value="1"/>
</dbReference>
<dbReference type="SUPFAM" id="SSF48371">
    <property type="entry name" value="ARM repeat"/>
    <property type="match status" value="1"/>
</dbReference>
<dbReference type="GO" id="GO:0034657">
    <property type="term" value="C:GID complex"/>
    <property type="evidence" value="ECO:0007669"/>
    <property type="project" value="TreeGrafter"/>
</dbReference>
<sequence>PILTQTHPNLLKFEQAHYKTQLDPTVEEVKKLCTTCRKYDKWKSSDKCTLILTEGVSAKALAGMYVLSNVASGNEFHKEAVMDQLFPQIGDNIQSIMIKLLQSNDSRLRTACVWTVVNLTFPSSPGAHSRVAKLQNACITSQLKDMVNDPCRDVKVRQMSVVQIEHSETMERGKPKPGGLSDPRLVPSPPSAPSTPHVSPGGTCYPRSIGQWMKTRTRFVLAIKERHPHGSKGSLLASQDGFMELGCCQSTYRSIIPKKARLAAALLDSDTKTDTSLTPLVTRHCRSQGTLSERAPSPAPSFAGGGSVVKRRVLVDLEAEAFRASDALETPREKIEAKSLMEVKMEVGASGTPTTAAEPSASVVARAKKRRREAGKAVVGEASEDPAEGEAFEK</sequence>
<dbReference type="GO" id="GO:0043161">
    <property type="term" value="P:proteasome-mediated ubiquitin-dependent protein catabolic process"/>
    <property type="evidence" value="ECO:0007669"/>
    <property type="project" value="TreeGrafter"/>
</dbReference>
<reference evidence="8" key="1">
    <citation type="journal article" date="2020" name="Nat. Commun.">
        <title>Genome assembly of wild tea tree DASZ reveals pedigree and selection history of tea varieties.</title>
        <authorList>
            <person name="Zhang W."/>
            <person name="Zhang Y."/>
            <person name="Qiu H."/>
            <person name="Guo Y."/>
            <person name="Wan H."/>
            <person name="Zhang X."/>
            <person name="Scossa F."/>
            <person name="Alseekh S."/>
            <person name="Zhang Q."/>
            <person name="Wang P."/>
            <person name="Xu L."/>
            <person name="Schmidt M.H."/>
            <person name="Jia X."/>
            <person name="Li D."/>
            <person name="Zhu A."/>
            <person name="Guo F."/>
            <person name="Chen W."/>
            <person name="Ni D."/>
            <person name="Usadel B."/>
            <person name="Fernie A.R."/>
            <person name="Wen W."/>
        </authorList>
    </citation>
    <scope>NUCLEOTIDE SEQUENCE [LARGE SCALE GENOMIC DNA]</scope>
    <source>
        <strain evidence="8">cv. G240</strain>
    </source>
</reference>
<gene>
    <name evidence="7" type="ORF">HYC85_001013</name>
</gene>
<evidence type="ECO:0000256" key="1">
    <source>
        <dbReference type="ARBA" id="ARBA00004123"/>
    </source>
</evidence>
<feature type="compositionally biased region" description="Acidic residues" evidence="6">
    <location>
        <begin position="382"/>
        <end position="394"/>
    </location>
</feature>
<dbReference type="InterPro" id="IPR038739">
    <property type="entry name" value="ARMC8/Vid28"/>
</dbReference>
<comment type="caution">
    <text evidence="7">The sequence shown here is derived from an EMBL/GenBank/DDBJ whole genome shotgun (WGS) entry which is preliminary data.</text>
</comment>
<dbReference type="PANTHER" id="PTHR15651:SF7">
    <property type="entry name" value="ARMADILLO REPEAT-CONTAINING PROTEIN 8"/>
    <property type="match status" value="1"/>
</dbReference>
<organism evidence="7 8">
    <name type="scientific">Camellia sinensis</name>
    <name type="common">Tea plant</name>
    <name type="synonym">Thea sinensis</name>
    <dbReference type="NCBI Taxonomy" id="4442"/>
    <lineage>
        <taxon>Eukaryota</taxon>
        <taxon>Viridiplantae</taxon>
        <taxon>Streptophyta</taxon>
        <taxon>Embryophyta</taxon>
        <taxon>Tracheophyta</taxon>
        <taxon>Spermatophyta</taxon>
        <taxon>Magnoliopsida</taxon>
        <taxon>eudicotyledons</taxon>
        <taxon>Gunneridae</taxon>
        <taxon>Pentapetalae</taxon>
        <taxon>asterids</taxon>
        <taxon>Ericales</taxon>
        <taxon>Theaceae</taxon>
        <taxon>Camellia</taxon>
    </lineage>
</organism>
<feature type="region of interest" description="Disordered" evidence="6">
    <location>
        <begin position="165"/>
        <end position="206"/>
    </location>
</feature>
<dbReference type="GO" id="GO:0005634">
    <property type="term" value="C:nucleus"/>
    <property type="evidence" value="ECO:0007669"/>
    <property type="project" value="UniProtKB-SubCell"/>
</dbReference>
<dbReference type="EMBL" id="JACBKZ010000001">
    <property type="protein sequence ID" value="KAF5959804.1"/>
    <property type="molecule type" value="Genomic_DNA"/>
</dbReference>
<dbReference type="GO" id="GO:0005737">
    <property type="term" value="C:cytoplasm"/>
    <property type="evidence" value="ECO:0007669"/>
    <property type="project" value="UniProtKB-SubCell"/>
</dbReference>
<evidence type="ECO:0000256" key="5">
    <source>
        <dbReference type="ARBA" id="ARBA00023242"/>
    </source>
</evidence>
<feature type="region of interest" description="Disordered" evidence="6">
    <location>
        <begin position="349"/>
        <end position="394"/>
    </location>
</feature>
<evidence type="ECO:0000256" key="4">
    <source>
        <dbReference type="ARBA" id="ARBA00022737"/>
    </source>
</evidence>
<keyword evidence="4" id="KW-0677">Repeat</keyword>
<reference evidence="7 8" key="2">
    <citation type="submission" date="2020-07" db="EMBL/GenBank/DDBJ databases">
        <title>Genome assembly of wild tea tree DASZ reveals pedigree and selection history of tea varieties.</title>
        <authorList>
            <person name="Zhang W."/>
        </authorList>
    </citation>
    <scope>NUCLEOTIDE SEQUENCE [LARGE SCALE GENOMIC DNA]</scope>
    <source>
        <strain evidence="8">cv. G240</strain>
        <tissue evidence="7">Leaf</tissue>
    </source>
</reference>
<evidence type="ECO:0000313" key="8">
    <source>
        <dbReference type="Proteomes" id="UP000593564"/>
    </source>
</evidence>
<comment type="subcellular location">
    <subcellularLocation>
        <location evidence="2">Cytoplasm</location>
    </subcellularLocation>
    <subcellularLocation>
        <location evidence="1">Nucleus</location>
    </subcellularLocation>
</comment>
<accession>A0A7J7I5X6</accession>
<keyword evidence="5" id="KW-0539">Nucleus</keyword>
<keyword evidence="8" id="KW-1185">Reference proteome</keyword>
<dbReference type="Proteomes" id="UP000593564">
    <property type="component" value="Unassembled WGS sequence"/>
</dbReference>
<evidence type="ECO:0000256" key="2">
    <source>
        <dbReference type="ARBA" id="ARBA00004496"/>
    </source>
</evidence>
<feature type="compositionally biased region" description="Basic and acidic residues" evidence="6">
    <location>
        <begin position="165"/>
        <end position="174"/>
    </location>
</feature>
<evidence type="ECO:0000256" key="3">
    <source>
        <dbReference type="ARBA" id="ARBA00022490"/>
    </source>
</evidence>
<proteinExistence type="predicted"/>
<evidence type="ECO:0000256" key="6">
    <source>
        <dbReference type="SAM" id="MobiDB-lite"/>
    </source>
</evidence>
<dbReference type="InterPro" id="IPR016024">
    <property type="entry name" value="ARM-type_fold"/>
</dbReference>
<keyword evidence="3" id="KW-0963">Cytoplasm</keyword>
<protein>
    <submittedName>
        <fullName evidence="7">Uncharacterized protein</fullName>
    </submittedName>
</protein>
<dbReference type="InterPro" id="IPR011989">
    <property type="entry name" value="ARM-like"/>
</dbReference>
<feature type="non-terminal residue" evidence="7">
    <location>
        <position position="1"/>
    </location>
</feature>
<dbReference type="AlphaFoldDB" id="A0A7J7I5X6"/>
<dbReference type="PANTHER" id="PTHR15651">
    <property type="entry name" value="ARMADILLO REPEAT-CONTAINING PROTEIN 8"/>
    <property type="match status" value="1"/>
</dbReference>